<accession>A0A918VL14</accession>
<sequence length="63" mass="7543">MRIKHGIIWWFDQDKDFRRTKRGFKDTPPATTTRSDQVKYKRQQGAVNQNGFYTLQRVSQHSS</sequence>
<protein>
    <submittedName>
        <fullName evidence="2">Uncharacterized protein</fullName>
    </submittedName>
</protein>
<reference evidence="2" key="1">
    <citation type="journal article" date="2014" name="Int. J. Syst. Evol. Microbiol.">
        <title>Complete genome sequence of Corynebacterium casei LMG S-19264T (=DSM 44701T), isolated from a smear-ripened cheese.</title>
        <authorList>
            <consortium name="US DOE Joint Genome Institute (JGI-PGF)"/>
            <person name="Walter F."/>
            <person name="Albersmeier A."/>
            <person name="Kalinowski J."/>
            <person name="Ruckert C."/>
        </authorList>
    </citation>
    <scope>NUCLEOTIDE SEQUENCE</scope>
    <source>
        <strain evidence="2">KCTC 12711</strain>
    </source>
</reference>
<dbReference type="AlphaFoldDB" id="A0A918VL14"/>
<dbReference type="Proteomes" id="UP000614811">
    <property type="component" value="Unassembled WGS sequence"/>
</dbReference>
<evidence type="ECO:0000256" key="1">
    <source>
        <dbReference type="SAM" id="MobiDB-lite"/>
    </source>
</evidence>
<proteinExistence type="predicted"/>
<dbReference type="EMBL" id="BMXA01000002">
    <property type="protein sequence ID" value="GHA06090.1"/>
    <property type="molecule type" value="Genomic_DNA"/>
</dbReference>
<gene>
    <name evidence="2" type="ORF">GCM10008090_14660</name>
</gene>
<reference evidence="2" key="2">
    <citation type="submission" date="2020-09" db="EMBL/GenBank/DDBJ databases">
        <authorList>
            <person name="Sun Q."/>
            <person name="Kim S."/>
        </authorList>
    </citation>
    <scope>NUCLEOTIDE SEQUENCE</scope>
    <source>
        <strain evidence="2">KCTC 12711</strain>
    </source>
</reference>
<evidence type="ECO:0000313" key="3">
    <source>
        <dbReference type="Proteomes" id="UP000614811"/>
    </source>
</evidence>
<feature type="region of interest" description="Disordered" evidence="1">
    <location>
        <begin position="21"/>
        <end position="40"/>
    </location>
</feature>
<comment type="caution">
    <text evidence="2">The sequence shown here is derived from an EMBL/GenBank/DDBJ whole genome shotgun (WGS) entry which is preliminary data.</text>
</comment>
<keyword evidence="3" id="KW-1185">Reference proteome</keyword>
<name>A0A918VL14_9GAMM</name>
<organism evidence="2 3">
    <name type="scientific">Arenicella chitinivorans</name>
    <dbReference type="NCBI Taxonomy" id="1329800"/>
    <lineage>
        <taxon>Bacteria</taxon>
        <taxon>Pseudomonadati</taxon>
        <taxon>Pseudomonadota</taxon>
        <taxon>Gammaproteobacteria</taxon>
        <taxon>Arenicellales</taxon>
        <taxon>Arenicellaceae</taxon>
        <taxon>Arenicella</taxon>
    </lineage>
</organism>
<evidence type="ECO:0000313" key="2">
    <source>
        <dbReference type="EMBL" id="GHA06090.1"/>
    </source>
</evidence>